<gene>
    <name evidence="1" type="ORF">PHJA_000988700</name>
</gene>
<dbReference type="EMBL" id="BMAC01000168">
    <property type="protein sequence ID" value="GFP88450.1"/>
    <property type="molecule type" value="Genomic_DNA"/>
</dbReference>
<accession>A0A830BLH8</accession>
<keyword evidence="2" id="KW-1185">Reference proteome</keyword>
<dbReference type="AlphaFoldDB" id="A0A830BLH8"/>
<reference evidence="1" key="1">
    <citation type="submission" date="2020-07" db="EMBL/GenBank/DDBJ databases">
        <title>Ethylene signaling mediates host invasion by parasitic plants.</title>
        <authorList>
            <person name="Yoshida S."/>
        </authorList>
    </citation>
    <scope>NUCLEOTIDE SEQUENCE</scope>
    <source>
        <strain evidence="1">Okayama</strain>
    </source>
</reference>
<dbReference type="Proteomes" id="UP000653305">
    <property type="component" value="Unassembled WGS sequence"/>
</dbReference>
<organism evidence="1 2">
    <name type="scientific">Phtheirospermum japonicum</name>
    <dbReference type="NCBI Taxonomy" id="374723"/>
    <lineage>
        <taxon>Eukaryota</taxon>
        <taxon>Viridiplantae</taxon>
        <taxon>Streptophyta</taxon>
        <taxon>Embryophyta</taxon>
        <taxon>Tracheophyta</taxon>
        <taxon>Spermatophyta</taxon>
        <taxon>Magnoliopsida</taxon>
        <taxon>eudicotyledons</taxon>
        <taxon>Gunneridae</taxon>
        <taxon>Pentapetalae</taxon>
        <taxon>asterids</taxon>
        <taxon>lamiids</taxon>
        <taxon>Lamiales</taxon>
        <taxon>Orobanchaceae</taxon>
        <taxon>Orobanchaceae incertae sedis</taxon>
        <taxon>Phtheirospermum</taxon>
    </lineage>
</organism>
<name>A0A830BLH8_9LAMI</name>
<comment type="caution">
    <text evidence="1">The sequence shown here is derived from an EMBL/GenBank/DDBJ whole genome shotgun (WGS) entry which is preliminary data.</text>
</comment>
<evidence type="ECO:0000313" key="1">
    <source>
        <dbReference type="EMBL" id="GFP88450.1"/>
    </source>
</evidence>
<dbReference type="Gene3D" id="3.10.450.10">
    <property type="match status" value="1"/>
</dbReference>
<protein>
    <submittedName>
        <fullName evidence="1">Uncharacterized protein</fullName>
    </submittedName>
</protein>
<sequence length="64" mass="7395">MVNVVKAHSKLVYRGVTEYWLKISAKEGDNHAKSYYAVVLDKKVVLHNKLTKTMILKSFKQETN</sequence>
<evidence type="ECO:0000313" key="2">
    <source>
        <dbReference type="Proteomes" id="UP000653305"/>
    </source>
</evidence>
<proteinExistence type="predicted"/>